<gene>
    <name evidence="2" type="ORF">LV75_003686</name>
</gene>
<organism evidence="2 3">
    <name type="scientific">Actinokineospora diospyrosa</name>
    <dbReference type="NCBI Taxonomy" id="103728"/>
    <lineage>
        <taxon>Bacteria</taxon>
        <taxon>Bacillati</taxon>
        <taxon>Actinomycetota</taxon>
        <taxon>Actinomycetes</taxon>
        <taxon>Pseudonocardiales</taxon>
        <taxon>Pseudonocardiaceae</taxon>
        <taxon>Actinokineospora</taxon>
    </lineage>
</organism>
<feature type="transmembrane region" description="Helical" evidence="1">
    <location>
        <begin position="139"/>
        <end position="157"/>
    </location>
</feature>
<feature type="transmembrane region" description="Helical" evidence="1">
    <location>
        <begin position="67"/>
        <end position="84"/>
    </location>
</feature>
<feature type="transmembrane region" description="Helical" evidence="1">
    <location>
        <begin position="164"/>
        <end position="181"/>
    </location>
</feature>
<keyword evidence="1" id="KW-1133">Transmembrane helix</keyword>
<reference evidence="2 3" key="1">
    <citation type="submission" date="2022-06" db="EMBL/GenBank/DDBJ databases">
        <title>Genomic Encyclopedia of Archaeal and Bacterial Type Strains, Phase II (KMG-II): from individual species to whole genera.</title>
        <authorList>
            <person name="Goeker M."/>
        </authorList>
    </citation>
    <scope>NUCLEOTIDE SEQUENCE [LARGE SCALE GENOMIC DNA]</scope>
    <source>
        <strain evidence="2 3">DSM 44255</strain>
    </source>
</reference>
<dbReference type="EMBL" id="JAMTCO010000008">
    <property type="protein sequence ID" value="MCP2271174.1"/>
    <property type="molecule type" value="Genomic_DNA"/>
</dbReference>
<keyword evidence="1" id="KW-0472">Membrane</keyword>
<accession>A0ABT1IF45</accession>
<feature type="transmembrane region" description="Helical" evidence="1">
    <location>
        <begin position="40"/>
        <end position="55"/>
    </location>
</feature>
<sequence>MLGIVRYPGEARPLLAAACGTLSGALGAFAASTAVIRPLAHTIGLWILLVALLCANTTRAVALTRSAVALVCAVVAFYGVAGFHVGAGKLTLWLTLAVGGGLALGEAFRRIPHPLATAAAAGLLIADAARRGVHYPHQIPVLATFLVVALIALWWRARPLHPRTAVFLPLTTAIGYALVAAPDLLEDLIR</sequence>
<evidence type="ECO:0000313" key="3">
    <source>
        <dbReference type="Proteomes" id="UP001205185"/>
    </source>
</evidence>
<evidence type="ECO:0000313" key="2">
    <source>
        <dbReference type="EMBL" id="MCP2271174.1"/>
    </source>
</evidence>
<keyword evidence="3" id="KW-1185">Reference proteome</keyword>
<evidence type="ECO:0000256" key="1">
    <source>
        <dbReference type="SAM" id="Phobius"/>
    </source>
</evidence>
<proteinExistence type="predicted"/>
<dbReference type="Proteomes" id="UP001205185">
    <property type="component" value="Unassembled WGS sequence"/>
</dbReference>
<protein>
    <submittedName>
        <fullName evidence="2">Uncharacterized protein</fullName>
    </submittedName>
</protein>
<name>A0ABT1IF45_9PSEU</name>
<keyword evidence="1" id="KW-0812">Transmembrane</keyword>
<comment type="caution">
    <text evidence="2">The sequence shown here is derived from an EMBL/GenBank/DDBJ whole genome shotgun (WGS) entry which is preliminary data.</text>
</comment>